<dbReference type="PANTHER" id="PTHR43132:SF2">
    <property type="entry name" value="ARSENICAL RESISTANCE OPERON REPRESSOR ARSR-RELATED"/>
    <property type="match status" value="1"/>
</dbReference>
<comment type="caution">
    <text evidence="6">The sequence shown here is derived from an EMBL/GenBank/DDBJ whole genome shotgun (WGS) entry which is preliminary data.</text>
</comment>
<organism evidence="6 7">
    <name type="scientific">Candidatus Coatesbacteria bacterium RBG_13_66_14</name>
    <dbReference type="NCBI Taxonomy" id="1817816"/>
    <lineage>
        <taxon>Bacteria</taxon>
        <taxon>Candidatus Coatesiibacteriota</taxon>
    </lineage>
</organism>
<protein>
    <recommendedName>
        <fullName evidence="5">HTH arsR-type domain-containing protein</fullName>
    </recommendedName>
</protein>
<evidence type="ECO:0000256" key="2">
    <source>
        <dbReference type="ARBA" id="ARBA00023125"/>
    </source>
</evidence>
<dbReference type="InterPro" id="IPR012318">
    <property type="entry name" value="HTH_CRP"/>
</dbReference>
<proteinExistence type="predicted"/>
<keyword evidence="3" id="KW-0804">Transcription</keyword>
<dbReference type="SUPFAM" id="SSF46785">
    <property type="entry name" value="Winged helix' DNA-binding domain"/>
    <property type="match status" value="1"/>
</dbReference>
<dbReference type="GO" id="GO:0003700">
    <property type="term" value="F:DNA-binding transcription factor activity"/>
    <property type="evidence" value="ECO:0007669"/>
    <property type="project" value="InterPro"/>
</dbReference>
<evidence type="ECO:0000313" key="6">
    <source>
        <dbReference type="EMBL" id="OGD78812.1"/>
    </source>
</evidence>
<reference evidence="6 7" key="1">
    <citation type="journal article" date="2016" name="Nat. Commun.">
        <title>Thousands of microbial genomes shed light on interconnected biogeochemical processes in an aquifer system.</title>
        <authorList>
            <person name="Anantharaman K."/>
            <person name="Brown C.T."/>
            <person name="Hug L.A."/>
            <person name="Sharon I."/>
            <person name="Castelle C.J."/>
            <person name="Probst A.J."/>
            <person name="Thomas B.C."/>
            <person name="Singh A."/>
            <person name="Wilkins M.J."/>
            <person name="Karaoz U."/>
            <person name="Brodie E.L."/>
            <person name="Williams K.H."/>
            <person name="Hubbard S.S."/>
            <person name="Banfield J.F."/>
        </authorList>
    </citation>
    <scope>NUCLEOTIDE SEQUENCE [LARGE SCALE GENOMIC DNA]</scope>
</reference>
<dbReference type="CDD" id="cd00090">
    <property type="entry name" value="HTH_ARSR"/>
    <property type="match status" value="1"/>
</dbReference>
<dbReference type="PANTHER" id="PTHR43132">
    <property type="entry name" value="ARSENICAL RESISTANCE OPERON REPRESSOR ARSR-RELATED"/>
    <property type="match status" value="1"/>
</dbReference>
<accession>A0A1F5FGX7</accession>
<dbReference type="Proteomes" id="UP000177187">
    <property type="component" value="Unassembled WGS sequence"/>
</dbReference>
<keyword evidence="2" id="KW-0238">DNA-binding</keyword>
<dbReference type="GO" id="GO:0003677">
    <property type="term" value="F:DNA binding"/>
    <property type="evidence" value="ECO:0007669"/>
    <property type="project" value="UniProtKB-KW"/>
</dbReference>
<dbReference type="SMART" id="SM00418">
    <property type="entry name" value="HTH_ARSR"/>
    <property type="match status" value="1"/>
</dbReference>
<evidence type="ECO:0000256" key="4">
    <source>
        <dbReference type="SAM" id="Coils"/>
    </source>
</evidence>
<dbReference type="InterPro" id="IPR036388">
    <property type="entry name" value="WH-like_DNA-bd_sf"/>
</dbReference>
<evidence type="ECO:0000256" key="1">
    <source>
        <dbReference type="ARBA" id="ARBA00023015"/>
    </source>
</evidence>
<dbReference type="Pfam" id="PF01022">
    <property type="entry name" value="HTH_5"/>
    <property type="match status" value="1"/>
</dbReference>
<keyword evidence="1" id="KW-0805">Transcription regulation</keyword>
<dbReference type="InterPro" id="IPR051011">
    <property type="entry name" value="Metal_resp_trans_reg"/>
</dbReference>
<dbReference type="InterPro" id="IPR036390">
    <property type="entry name" value="WH_DNA-bd_sf"/>
</dbReference>
<dbReference type="EMBL" id="MFAF01000024">
    <property type="protein sequence ID" value="OGD78812.1"/>
    <property type="molecule type" value="Genomic_DNA"/>
</dbReference>
<sequence>MPTDPNPSEVFRILGARRRLAIIRILRHHGPSGANKIAQILGITPAAASQHLKALRQAGLVISERHGYHIPYSLNEETLSECCCEITQACGMHHRLPEPPVGNLEALLEYKARLEEKLEFVKERIAELRSEV</sequence>
<dbReference type="Gene3D" id="1.10.10.10">
    <property type="entry name" value="Winged helix-like DNA-binding domain superfamily/Winged helix DNA-binding domain"/>
    <property type="match status" value="1"/>
</dbReference>
<name>A0A1F5FGX7_9BACT</name>
<gene>
    <name evidence="6" type="ORF">A2Y64_03010</name>
</gene>
<dbReference type="PROSITE" id="PS50987">
    <property type="entry name" value="HTH_ARSR_2"/>
    <property type="match status" value="1"/>
</dbReference>
<dbReference type="InterPro" id="IPR011991">
    <property type="entry name" value="ArsR-like_HTH"/>
</dbReference>
<feature type="coiled-coil region" evidence="4">
    <location>
        <begin position="104"/>
        <end position="131"/>
    </location>
</feature>
<feature type="domain" description="HTH arsR-type" evidence="5">
    <location>
        <begin position="1"/>
        <end position="98"/>
    </location>
</feature>
<evidence type="ECO:0000259" key="5">
    <source>
        <dbReference type="PROSITE" id="PS50987"/>
    </source>
</evidence>
<dbReference type="SMART" id="SM00419">
    <property type="entry name" value="HTH_CRP"/>
    <property type="match status" value="1"/>
</dbReference>
<dbReference type="NCBIfam" id="NF033788">
    <property type="entry name" value="HTH_metalloreg"/>
    <property type="match status" value="1"/>
</dbReference>
<dbReference type="AlphaFoldDB" id="A0A1F5FGX7"/>
<dbReference type="STRING" id="1817816.A2Y64_03010"/>
<keyword evidence="4" id="KW-0175">Coiled coil</keyword>
<evidence type="ECO:0000256" key="3">
    <source>
        <dbReference type="ARBA" id="ARBA00023163"/>
    </source>
</evidence>
<dbReference type="InterPro" id="IPR001845">
    <property type="entry name" value="HTH_ArsR_DNA-bd_dom"/>
</dbReference>
<dbReference type="PRINTS" id="PR00778">
    <property type="entry name" value="HTHARSR"/>
</dbReference>
<evidence type="ECO:0000313" key="7">
    <source>
        <dbReference type="Proteomes" id="UP000177187"/>
    </source>
</evidence>